<comment type="subcellular location">
    <subcellularLocation>
        <location evidence="1">Cell membrane</location>
        <topology evidence="1">Multi-pass membrane protein</topology>
    </subcellularLocation>
</comment>
<name>A0ABP0SIV0_9DINO</name>
<dbReference type="PANTHER" id="PTHR30258:SF2">
    <property type="entry name" value="COMG OPERON PROTEIN 1"/>
    <property type="match status" value="1"/>
</dbReference>
<protein>
    <submittedName>
        <fullName evidence="11">Type II secretion system protein HxcR</fullName>
    </submittedName>
</protein>
<dbReference type="PANTHER" id="PTHR30258">
    <property type="entry name" value="TYPE II SECRETION SYSTEM PROTEIN GSPE-RELATED"/>
    <property type="match status" value="1"/>
</dbReference>
<keyword evidence="5" id="KW-0547">Nucleotide-binding</keyword>
<dbReference type="InterPro" id="IPR045584">
    <property type="entry name" value="Pilin-like"/>
</dbReference>
<dbReference type="Proteomes" id="UP001642464">
    <property type="component" value="Unassembled WGS sequence"/>
</dbReference>
<keyword evidence="4 9" id="KW-0812">Transmembrane</keyword>
<evidence type="ECO:0000313" key="11">
    <source>
        <dbReference type="EMBL" id="CAK9112216.1"/>
    </source>
</evidence>
<evidence type="ECO:0000256" key="1">
    <source>
        <dbReference type="ARBA" id="ARBA00004651"/>
    </source>
</evidence>
<feature type="transmembrane region" description="Helical" evidence="9">
    <location>
        <begin position="527"/>
        <end position="550"/>
    </location>
</feature>
<sequence length="881" mass="93233">MRERAHPKPGDAGAIAEAIDSAYAGAAQSTSTEDDLGDAIVIEGPEAELERALAEADRDLLSTSGKAPVVRLVDWMLFHAATHGASDVHVQPLEDRVLVRMRIDGALRDVKSLPGELGGPVASRLKVVGRMDVAERRVPQDGRATVTIGVGESARTIDLRLSSLPTAFGERLVVRLLEPDGALDLDNFSGLGMPPEVEERWLAVCSRSSGIVLSTGPTGSGKTTTLYGTLSWTAKRSARDLNVMTIEDPIEYDLSGPHVAISQAQINTKKGVTFASGLRHILRQDPDVVMVGEIRDLETAQVAIQASLTGHLVLSTLHTSDSATAVTRLVDLGVEPYLVSASLSAALAQRLVRRVHQACDGKGCESCYGSGLLGRIGLFELLVVSEPIRERIAAGITASALRKAAREAGMRTLQDEGRRFVESGVTTPLEVARVASVGDDGFNATGIADTDVSARASLRRIGLTVLDVRPVVDQSEPLADAFEQHDGWFDAAEVAVVRTGQARGELAHALRSLSDRYARAGELAGKLASALAYPAIVSVAGVAVVVFLALGPLPRLVDILEQAGVQPPALTSAVISTGESIARGWAIMLAGAVMVLVFGAWAVLAISTQGRGWPDPLRRLVPQALRGMALARLASELQSMTRRGVPLTDALRASARTFNGPVAMSLRRQLELAATRVEAGERLSNALDDPHWFADDMRRLIDAGESAGELPDLLERLADRLERRATRLTDRLAGLIEPMAIILLASMIGVVVLSAVLPLLKLREVLAVVVLLGILAATLTVGLTAAFGQGKRELARTAIAGAKAKVEMYHVSEGNWPESLQDLVDAPPSASYHLPADAARDPWGSMMQLVVPGPQGQPFEIISLGGDGRVGGAGENADLSS</sequence>
<dbReference type="InterPro" id="IPR013545">
    <property type="entry name" value="T2SS_protein-GspG_C"/>
</dbReference>
<keyword evidence="12" id="KW-1185">Reference proteome</keyword>
<evidence type="ECO:0000256" key="2">
    <source>
        <dbReference type="ARBA" id="ARBA00005745"/>
    </source>
</evidence>
<keyword evidence="7 9" id="KW-1133">Transmembrane helix</keyword>
<keyword evidence="8 9" id="KW-0472">Membrane</keyword>
<dbReference type="SUPFAM" id="SSF54523">
    <property type="entry name" value="Pili subunits"/>
    <property type="match status" value="1"/>
</dbReference>
<organism evidence="11 12">
    <name type="scientific">Durusdinium trenchii</name>
    <dbReference type="NCBI Taxonomy" id="1381693"/>
    <lineage>
        <taxon>Eukaryota</taxon>
        <taxon>Sar</taxon>
        <taxon>Alveolata</taxon>
        <taxon>Dinophyceae</taxon>
        <taxon>Suessiales</taxon>
        <taxon>Symbiodiniaceae</taxon>
        <taxon>Durusdinium</taxon>
    </lineage>
</organism>
<dbReference type="InterPro" id="IPR003004">
    <property type="entry name" value="GspF/PilC"/>
</dbReference>
<dbReference type="InterPro" id="IPR042094">
    <property type="entry name" value="T2SS_GspF_sf"/>
</dbReference>
<feature type="transmembrane region" description="Helical" evidence="9">
    <location>
        <begin position="765"/>
        <end position="787"/>
    </location>
</feature>
<dbReference type="Pfam" id="PF00482">
    <property type="entry name" value="T2SSF"/>
    <property type="match status" value="2"/>
</dbReference>
<dbReference type="Gene3D" id="3.30.700.10">
    <property type="entry name" value="Glycoprotein, Type 4 Pilin"/>
    <property type="match status" value="1"/>
</dbReference>
<keyword evidence="3" id="KW-1003">Cell membrane</keyword>
<comment type="caution">
    <text evidence="11">The sequence shown here is derived from an EMBL/GenBank/DDBJ whole genome shotgun (WGS) entry which is preliminary data.</text>
</comment>
<reference evidence="11 12" key="1">
    <citation type="submission" date="2024-02" db="EMBL/GenBank/DDBJ databases">
        <authorList>
            <person name="Chen Y."/>
            <person name="Shah S."/>
            <person name="Dougan E. K."/>
            <person name="Thang M."/>
            <person name="Chan C."/>
        </authorList>
    </citation>
    <scope>NUCLEOTIDE SEQUENCE [LARGE SCALE GENOMIC DNA]</scope>
</reference>
<accession>A0ABP0SIV0</accession>
<evidence type="ECO:0000256" key="7">
    <source>
        <dbReference type="ARBA" id="ARBA00022989"/>
    </source>
</evidence>
<dbReference type="InterPro" id="IPR001482">
    <property type="entry name" value="T2SS/T4SS_dom"/>
</dbReference>
<evidence type="ECO:0000259" key="10">
    <source>
        <dbReference type="PROSITE" id="PS00662"/>
    </source>
</evidence>
<dbReference type="PRINTS" id="PR00812">
    <property type="entry name" value="BCTERIALGSPF"/>
</dbReference>
<dbReference type="PROSITE" id="PS00662">
    <property type="entry name" value="T2SP_E"/>
    <property type="match status" value="1"/>
</dbReference>
<evidence type="ECO:0000256" key="9">
    <source>
        <dbReference type="SAM" id="Phobius"/>
    </source>
</evidence>
<dbReference type="EMBL" id="CAXAMM010043902">
    <property type="protein sequence ID" value="CAK9112216.1"/>
    <property type="molecule type" value="Genomic_DNA"/>
</dbReference>
<evidence type="ECO:0000256" key="4">
    <source>
        <dbReference type="ARBA" id="ARBA00022692"/>
    </source>
</evidence>
<dbReference type="Gene3D" id="3.40.50.300">
    <property type="entry name" value="P-loop containing nucleotide triphosphate hydrolases"/>
    <property type="match status" value="1"/>
</dbReference>
<evidence type="ECO:0000313" key="12">
    <source>
        <dbReference type="Proteomes" id="UP001642464"/>
    </source>
</evidence>
<proteinExistence type="inferred from homology"/>
<dbReference type="CDD" id="cd01129">
    <property type="entry name" value="PulE-GspE-like"/>
    <property type="match status" value="1"/>
</dbReference>
<evidence type="ECO:0000256" key="5">
    <source>
        <dbReference type="ARBA" id="ARBA00022741"/>
    </source>
</evidence>
<feature type="domain" description="Bacterial type II secretion system protein E" evidence="10">
    <location>
        <begin position="282"/>
        <end position="296"/>
    </location>
</feature>
<dbReference type="Gene3D" id="3.30.450.90">
    <property type="match status" value="1"/>
</dbReference>
<evidence type="ECO:0000256" key="3">
    <source>
        <dbReference type="ARBA" id="ARBA00022475"/>
    </source>
</evidence>
<dbReference type="SUPFAM" id="SSF52540">
    <property type="entry name" value="P-loop containing nucleoside triphosphate hydrolases"/>
    <property type="match status" value="1"/>
</dbReference>
<evidence type="ECO:0000256" key="8">
    <source>
        <dbReference type="ARBA" id="ARBA00023136"/>
    </source>
</evidence>
<dbReference type="InterPro" id="IPR027417">
    <property type="entry name" value="P-loop_NTPase"/>
</dbReference>
<evidence type="ECO:0000256" key="6">
    <source>
        <dbReference type="ARBA" id="ARBA00022840"/>
    </source>
</evidence>
<feature type="transmembrane region" description="Helical" evidence="9">
    <location>
        <begin position="585"/>
        <end position="606"/>
    </location>
</feature>
<dbReference type="InterPro" id="IPR018076">
    <property type="entry name" value="T2SS_GspF_dom"/>
</dbReference>
<feature type="non-terminal residue" evidence="11">
    <location>
        <position position="881"/>
    </location>
</feature>
<gene>
    <name evidence="11" type="ORF">SCF082_LOCUS52038</name>
</gene>
<dbReference type="Gene3D" id="1.20.81.30">
    <property type="entry name" value="Type II secretion system (T2SS), domain F"/>
    <property type="match status" value="2"/>
</dbReference>
<feature type="transmembrane region" description="Helical" evidence="9">
    <location>
        <begin position="732"/>
        <end position="759"/>
    </location>
</feature>
<keyword evidence="6" id="KW-0067">ATP-binding</keyword>
<dbReference type="Pfam" id="PF08334">
    <property type="entry name" value="T2SSG"/>
    <property type="match status" value="1"/>
</dbReference>
<comment type="similarity">
    <text evidence="2">Belongs to the GSP F family.</text>
</comment>
<dbReference type="Pfam" id="PF00437">
    <property type="entry name" value="T2SSE"/>
    <property type="match status" value="1"/>
</dbReference>